<dbReference type="InterPro" id="IPR011050">
    <property type="entry name" value="Pectin_lyase_fold/virulence"/>
</dbReference>
<comment type="caution">
    <text evidence="2">The sequence shown here is derived from an EMBL/GenBank/DDBJ whole genome shotgun (WGS) entry which is preliminary data.</text>
</comment>
<organism evidence="2 3">
    <name type="scientific">Candidatus Stercoripulliclostridium merdipullorum</name>
    <dbReference type="NCBI Taxonomy" id="2840952"/>
    <lineage>
        <taxon>Bacteria</taxon>
        <taxon>Bacillati</taxon>
        <taxon>Bacillota</taxon>
        <taxon>Clostridia</taxon>
        <taxon>Eubacteriales</taxon>
        <taxon>Candidatus Stercoripulliclostridium</taxon>
    </lineage>
</organism>
<keyword evidence="1" id="KW-0472">Membrane</keyword>
<keyword evidence="1" id="KW-1133">Transmembrane helix</keyword>
<dbReference type="EMBL" id="DVOH01000011">
    <property type="protein sequence ID" value="HIU99665.1"/>
    <property type="molecule type" value="Genomic_DNA"/>
</dbReference>
<proteinExistence type="predicted"/>
<sequence length="1328" mass="148797">MMARFGRMVMRQKRCSAAKLVLIGIFAVAWIIGGVFGVSSLASAAPQTIMIDFHDSAYYIGEVPYENLNDAIATAADGDTVKLNLEDHVVQNQSIKITQDITLSGTLTTAVLEDEDGIVIEGNVTFSDLTFRSGHLIPTISAVTVRPGGKLTVSGGLFSIAAGIAISADGAVILTDGASVQLEGNGTIGIVTDESATVTISESSIVNKDGQYQMPVVVHSGKAMLESGLIEMDDTDFVRVREGAALEVMPGFMFASATLRRNGRAVNEEGKFYNGILPGIKGDLDFDGNFVLRDRFEAYPSQKTDFYNYYGLLDPIVESVELLEGTPLVYDYLKPSDLKVTLSGYAATLHLDYTVNWEGGDRFGLSGSYRYTLEFRPSPESPEGVIADTIFPYTSEMELEIERAELRFERLPELSDSVRRMYLVPIDGSDLEGAVVYAKRGPGEEDWGTQPIAGSLRFVEDTYLRTGTQLYEIQFIPQAEECYLSTTGTITIADVAKKDDYAQAEHFMPQSLIYGQTVGESQVKIDQSIESLIDAEASAWQKEITDRMPTVAESGTAYPYHVVPSDPANYAELDFDLPVVIGHKNIDLEWVLPDSTVWKYRSHQIIERYGFTEEGGEFAYGYRFADVSQFVGDDLASVSPDDYKETLTLPDGKASAAGTHQLYYFTRERGNYRYQMQGDNFFTVTIEKGDLLLSGTMRYDATLPLYYYDSVTVGRLNPIDITVALSDDDFDPASANLAVDYRFADEAAHLSVGSNEVGWLMIPQDSSYNIISGTVTVANVLARPIESVAFHYIQEIEYGIAYNQLQLKAVWNLDEQYIKLLNLPVVTIISTGYPEVATTSFNVRIAMNADDQHNFEFTGPTEYSLRLKVNPAPLKLQLAESNTNLYYGDLQTSFAAYADSKGLLKLDERILAQYLKADDTVEEILAELNAVPEFDALLEGDPSKVSVGEYRYGVRVKSLRNYQLDAMVLNAKLIIVKAKDPLEISLSFDGIRYLPGEAFRYTVKYKGFLYNDKPETVFSKLPVIEKTSIGESGYYDLQATSETPKNYNVKYTKHQVIVMRTEFSGEDWYIKGVAVEPDIDLTLEVVKRSESTGLYRENELEFAKFKKTTTLAHNYKATIIYRLILSKKSDYNRFENMEIGVMAPVPEKGPLLFSYYYQDPADKYQAVRQANNGFTILNIDKLDHNGYFVLYAQKELIDYWYFFVIGVVCLLIIIIAALIAAKQYRILLAAEEAARIAAERNAIVEEIEEIIGYLDPVLYDTHVRYDEDATVAAVLKELKPYPPEHERFVRKTVKKYNRERRKMMERQIKEAAIRFRAQHTPDKNIKLK</sequence>
<reference evidence="2" key="2">
    <citation type="journal article" date="2021" name="PeerJ">
        <title>Extensive microbial diversity within the chicken gut microbiome revealed by metagenomics and culture.</title>
        <authorList>
            <person name="Gilroy R."/>
            <person name="Ravi A."/>
            <person name="Getino M."/>
            <person name="Pursley I."/>
            <person name="Horton D.L."/>
            <person name="Alikhan N.F."/>
            <person name="Baker D."/>
            <person name="Gharbi K."/>
            <person name="Hall N."/>
            <person name="Watson M."/>
            <person name="Adriaenssens E.M."/>
            <person name="Foster-Nyarko E."/>
            <person name="Jarju S."/>
            <person name="Secka A."/>
            <person name="Antonio M."/>
            <person name="Oren A."/>
            <person name="Chaudhuri R.R."/>
            <person name="La Ragione R."/>
            <person name="Hildebrand F."/>
            <person name="Pallen M.J."/>
        </authorList>
    </citation>
    <scope>NUCLEOTIDE SEQUENCE</scope>
    <source>
        <strain evidence="2">23406</strain>
    </source>
</reference>
<accession>A0A9D1SXG6</accession>
<feature type="transmembrane region" description="Helical" evidence="1">
    <location>
        <begin position="1199"/>
        <end position="1221"/>
    </location>
</feature>
<evidence type="ECO:0000313" key="3">
    <source>
        <dbReference type="Proteomes" id="UP000886891"/>
    </source>
</evidence>
<gene>
    <name evidence="2" type="ORF">IAB14_00960</name>
</gene>
<protein>
    <submittedName>
        <fullName evidence="2">Uncharacterized protein</fullName>
    </submittedName>
</protein>
<dbReference type="Proteomes" id="UP000886891">
    <property type="component" value="Unassembled WGS sequence"/>
</dbReference>
<evidence type="ECO:0000256" key="1">
    <source>
        <dbReference type="SAM" id="Phobius"/>
    </source>
</evidence>
<keyword evidence="1" id="KW-0812">Transmembrane</keyword>
<name>A0A9D1SXG6_9FIRM</name>
<evidence type="ECO:0000313" key="2">
    <source>
        <dbReference type="EMBL" id="HIU99665.1"/>
    </source>
</evidence>
<reference evidence="2" key="1">
    <citation type="submission" date="2020-10" db="EMBL/GenBank/DDBJ databases">
        <authorList>
            <person name="Gilroy R."/>
        </authorList>
    </citation>
    <scope>NUCLEOTIDE SEQUENCE</scope>
    <source>
        <strain evidence="2">23406</strain>
    </source>
</reference>
<dbReference type="SUPFAM" id="SSF51126">
    <property type="entry name" value="Pectin lyase-like"/>
    <property type="match status" value="1"/>
</dbReference>